<dbReference type="EMBL" id="JASUXU010000254">
    <property type="protein sequence ID" value="KAK0301837.1"/>
    <property type="molecule type" value="Genomic_DNA"/>
</dbReference>
<evidence type="ECO:0000313" key="3">
    <source>
        <dbReference type="Proteomes" id="UP001168146"/>
    </source>
</evidence>
<gene>
    <name evidence="2" type="ORF">LTR82_018103</name>
</gene>
<feature type="region of interest" description="Disordered" evidence="1">
    <location>
        <begin position="72"/>
        <end position="137"/>
    </location>
</feature>
<reference evidence="2" key="1">
    <citation type="submission" date="2021-12" db="EMBL/GenBank/DDBJ databases">
        <title>Black yeast isolated from Biological Soil Crust.</title>
        <authorList>
            <person name="Kurbessoian T."/>
        </authorList>
    </citation>
    <scope>NUCLEOTIDE SEQUENCE</scope>
    <source>
        <strain evidence="2">CCFEE 5208</strain>
    </source>
</reference>
<protein>
    <submittedName>
        <fullName evidence="2">Uncharacterized protein</fullName>
    </submittedName>
</protein>
<proteinExistence type="predicted"/>
<organism evidence="2 3">
    <name type="scientific">Friedmanniomyces endolithicus</name>
    <dbReference type="NCBI Taxonomy" id="329885"/>
    <lineage>
        <taxon>Eukaryota</taxon>
        <taxon>Fungi</taxon>
        <taxon>Dikarya</taxon>
        <taxon>Ascomycota</taxon>
        <taxon>Pezizomycotina</taxon>
        <taxon>Dothideomycetes</taxon>
        <taxon>Dothideomycetidae</taxon>
        <taxon>Mycosphaerellales</taxon>
        <taxon>Teratosphaeriaceae</taxon>
        <taxon>Friedmanniomyces</taxon>
    </lineage>
</organism>
<name>A0AAN6F5A0_9PEZI</name>
<evidence type="ECO:0000313" key="2">
    <source>
        <dbReference type="EMBL" id="KAK0301837.1"/>
    </source>
</evidence>
<accession>A0AAN6F5A0</accession>
<dbReference type="AlphaFoldDB" id="A0AAN6F5A0"/>
<sequence>RITYAKAQSLVADHEGSFKSWARTGTQRQKAVREEVNNEFSAMGLPPVVEEVLNWRMVKIDFARIVEKEQALQAGSETTNSTQSSSEATAAGASESQPPSPSLPSIQHLLSEQSAVEALRETECDLAKRQAPEHNQH</sequence>
<feature type="compositionally biased region" description="Basic and acidic residues" evidence="1">
    <location>
        <begin position="118"/>
        <end position="137"/>
    </location>
</feature>
<evidence type="ECO:0000256" key="1">
    <source>
        <dbReference type="SAM" id="MobiDB-lite"/>
    </source>
</evidence>
<dbReference type="Proteomes" id="UP001168146">
    <property type="component" value="Unassembled WGS sequence"/>
</dbReference>
<feature type="compositionally biased region" description="Low complexity" evidence="1">
    <location>
        <begin position="75"/>
        <end position="111"/>
    </location>
</feature>
<feature type="non-terminal residue" evidence="2">
    <location>
        <position position="1"/>
    </location>
</feature>
<comment type="caution">
    <text evidence="2">The sequence shown here is derived from an EMBL/GenBank/DDBJ whole genome shotgun (WGS) entry which is preliminary data.</text>
</comment>